<dbReference type="Proteomes" id="UP000253891">
    <property type="component" value="Unassembled WGS sequence"/>
</dbReference>
<gene>
    <name evidence="5" type="ORF">FFIC_230230</name>
</gene>
<keyword evidence="3" id="KW-0804">Transcription</keyword>
<dbReference type="PROSITE" id="PS51118">
    <property type="entry name" value="HTH_HXLR"/>
    <property type="match status" value="1"/>
</dbReference>
<dbReference type="SUPFAM" id="SSF46785">
    <property type="entry name" value="Winged helix' DNA-binding domain"/>
    <property type="match status" value="1"/>
</dbReference>
<reference evidence="5 6" key="1">
    <citation type="journal article" date="2015" name="BMC Genomics">
        <title>Comparative genomics of Fructobacillus spp. and Leuconostoc spp. reveals niche-specific evolution of Fructobacillus spp.</title>
        <authorList>
            <person name="Endo A."/>
            <person name="Tanizawa Y."/>
            <person name="Tanaka N."/>
            <person name="Maeno S."/>
            <person name="Kumar H."/>
            <person name="Shiwa Y."/>
            <person name="Okada S."/>
            <person name="Yoshikawa H."/>
            <person name="Dicks L."/>
            <person name="Nakagawa J."/>
            <person name="Arita M."/>
        </authorList>
    </citation>
    <scope>NUCLEOTIDE SEQUENCE [LARGE SCALE GENOMIC DNA]</scope>
    <source>
        <strain evidence="5 6">JCM 12225</strain>
    </source>
</reference>
<dbReference type="AlphaFoldDB" id="A0A0K8MI54"/>
<dbReference type="OrthoDB" id="9791143at2"/>
<accession>A0A0K8MI54</accession>
<dbReference type="InterPro" id="IPR036390">
    <property type="entry name" value="WH_DNA-bd_sf"/>
</dbReference>
<evidence type="ECO:0000313" key="5">
    <source>
        <dbReference type="EMBL" id="GAO99539.1"/>
    </source>
</evidence>
<keyword evidence="2" id="KW-0238">DNA-binding</keyword>
<dbReference type="EMBL" id="DF968000">
    <property type="protein sequence ID" value="GAO99539.1"/>
    <property type="molecule type" value="Genomic_DNA"/>
</dbReference>
<feature type="domain" description="HTH hxlR-type" evidence="4">
    <location>
        <begin position="20"/>
        <end position="120"/>
    </location>
</feature>
<evidence type="ECO:0000256" key="1">
    <source>
        <dbReference type="ARBA" id="ARBA00023015"/>
    </source>
</evidence>
<dbReference type="STRING" id="157463.GCA_001047075_00459"/>
<keyword evidence="6" id="KW-1185">Reference proteome</keyword>
<protein>
    <submittedName>
        <fullName evidence="5">Transcriptional regulator</fullName>
    </submittedName>
</protein>
<proteinExistence type="predicted"/>
<dbReference type="InterPro" id="IPR002577">
    <property type="entry name" value="HTH_HxlR"/>
</dbReference>
<dbReference type="PANTHER" id="PTHR33204">
    <property type="entry name" value="TRANSCRIPTIONAL REGULATOR, MARR FAMILY"/>
    <property type="match status" value="1"/>
</dbReference>
<evidence type="ECO:0000256" key="2">
    <source>
        <dbReference type="ARBA" id="ARBA00023125"/>
    </source>
</evidence>
<organism evidence="5 6">
    <name type="scientific">Fructobacillus ficulneus</name>
    <dbReference type="NCBI Taxonomy" id="157463"/>
    <lineage>
        <taxon>Bacteria</taxon>
        <taxon>Bacillati</taxon>
        <taxon>Bacillota</taxon>
        <taxon>Bacilli</taxon>
        <taxon>Lactobacillales</taxon>
        <taxon>Lactobacillaceae</taxon>
        <taxon>Fructobacillus</taxon>
    </lineage>
</organism>
<dbReference type="GO" id="GO:0003677">
    <property type="term" value="F:DNA binding"/>
    <property type="evidence" value="ECO:0007669"/>
    <property type="project" value="UniProtKB-KW"/>
</dbReference>
<keyword evidence="1" id="KW-0805">Transcription regulation</keyword>
<dbReference type="PANTHER" id="PTHR33204:SF38">
    <property type="entry name" value="HTH-TYPE TRANSCRIPTIONAL ACTIVATOR HXLR"/>
    <property type="match status" value="1"/>
</dbReference>
<dbReference type="Gene3D" id="1.10.10.10">
    <property type="entry name" value="Winged helix-like DNA-binding domain superfamily/Winged helix DNA-binding domain"/>
    <property type="match status" value="1"/>
</dbReference>
<sequence length="130" mass="14656">MSDAFRTTVQKKLSNGDFDCTKEFTVSMFSGKHKLMILWILINDGDQGFAALMNKLNGVSKKVLSNQLKELIDDQIVNKSETITGNTKRTAYSLTEIGLTLVPIINMLNDWGKDRLAQVEITQKFNQVNQ</sequence>
<evidence type="ECO:0000313" key="6">
    <source>
        <dbReference type="Proteomes" id="UP000253891"/>
    </source>
</evidence>
<dbReference type="Pfam" id="PF01638">
    <property type="entry name" value="HxlR"/>
    <property type="match status" value="1"/>
</dbReference>
<name>A0A0K8MI54_9LACO</name>
<evidence type="ECO:0000256" key="3">
    <source>
        <dbReference type="ARBA" id="ARBA00023163"/>
    </source>
</evidence>
<dbReference type="InterPro" id="IPR036388">
    <property type="entry name" value="WH-like_DNA-bd_sf"/>
</dbReference>
<evidence type="ECO:0000259" key="4">
    <source>
        <dbReference type="PROSITE" id="PS51118"/>
    </source>
</evidence>